<evidence type="ECO:0000313" key="3">
    <source>
        <dbReference type="Proteomes" id="UP000479526"/>
    </source>
</evidence>
<dbReference type="GO" id="GO:0051087">
    <property type="term" value="F:protein-folding chaperone binding"/>
    <property type="evidence" value="ECO:0007669"/>
    <property type="project" value="InterPro"/>
</dbReference>
<dbReference type="GO" id="GO:0000774">
    <property type="term" value="F:adenyl-nucleotide exchange factor activity"/>
    <property type="evidence" value="ECO:0007669"/>
    <property type="project" value="InterPro"/>
</dbReference>
<dbReference type="SUPFAM" id="SSF51064">
    <property type="entry name" value="Head domain of nucleotide exchange factor GrpE"/>
    <property type="match status" value="1"/>
</dbReference>
<gene>
    <name evidence="2" type="primary">grpE</name>
    <name evidence="2" type="ORF">GT755_14430</name>
</gene>
<dbReference type="Pfam" id="PF01025">
    <property type="entry name" value="GrpE"/>
    <property type="match status" value="1"/>
</dbReference>
<keyword evidence="1" id="KW-0143">Chaperone</keyword>
<dbReference type="EMBL" id="WXEW01000004">
    <property type="protein sequence ID" value="NAS22883.1"/>
    <property type="molecule type" value="Genomic_DNA"/>
</dbReference>
<name>A0A7C9JE53_9ACTN</name>
<dbReference type="InterPro" id="IPR000740">
    <property type="entry name" value="GrpE"/>
</dbReference>
<dbReference type="PRINTS" id="PR00773">
    <property type="entry name" value="GRPEPROTEIN"/>
</dbReference>
<accession>A0A7C9JE53</accession>
<comment type="caution">
    <text evidence="2">The sequence shown here is derived from an EMBL/GenBank/DDBJ whole genome shotgun (WGS) entry which is preliminary data.</text>
</comment>
<dbReference type="Proteomes" id="UP000479526">
    <property type="component" value="Unassembled WGS sequence"/>
</dbReference>
<dbReference type="InterPro" id="IPR009012">
    <property type="entry name" value="GrpE_head"/>
</dbReference>
<proteinExistence type="predicted"/>
<organism evidence="2 3">
    <name type="scientific">Herbidospora solisilvae</name>
    <dbReference type="NCBI Taxonomy" id="2696284"/>
    <lineage>
        <taxon>Bacteria</taxon>
        <taxon>Bacillati</taxon>
        <taxon>Actinomycetota</taxon>
        <taxon>Actinomycetes</taxon>
        <taxon>Streptosporangiales</taxon>
        <taxon>Streptosporangiaceae</taxon>
        <taxon>Herbidospora</taxon>
    </lineage>
</organism>
<dbReference type="GO" id="GO:0042803">
    <property type="term" value="F:protein homodimerization activity"/>
    <property type="evidence" value="ECO:0007669"/>
    <property type="project" value="InterPro"/>
</dbReference>
<dbReference type="GO" id="GO:0006457">
    <property type="term" value="P:protein folding"/>
    <property type="evidence" value="ECO:0007669"/>
    <property type="project" value="InterPro"/>
</dbReference>
<keyword evidence="3" id="KW-1185">Reference proteome</keyword>
<evidence type="ECO:0000256" key="1">
    <source>
        <dbReference type="ARBA" id="ARBA00023186"/>
    </source>
</evidence>
<dbReference type="Gene3D" id="2.30.22.10">
    <property type="entry name" value="Head domain of nucleotide exchange factor GrpE"/>
    <property type="match status" value="1"/>
</dbReference>
<protein>
    <submittedName>
        <fullName evidence="2">Nucleotide exchange factor GrpE</fullName>
    </submittedName>
</protein>
<dbReference type="AlphaFoldDB" id="A0A7C9JE53"/>
<reference evidence="2 3" key="1">
    <citation type="submission" date="2020-01" db="EMBL/GenBank/DDBJ databases">
        <title>Herbidospora sp. NEAU-GS84 nov., a novel actinomycete isolated from soil.</title>
        <authorList>
            <person name="Han L."/>
        </authorList>
    </citation>
    <scope>NUCLEOTIDE SEQUENCE [LARGE SCALE GENOMIC DNA]</scope>
    <source>
        <strain evidence="2 3">NEAU-GS84</strain>
    </source>
</reference>
<evidence type="ECO:0000313" key="2">
    <source>
        <dbReference type="EMBL" id="NAS22883.1"/>
    </source>
</evidence>
<dbReference type="RefSeq" id="WP_161480225.1">
    <property type="nucleotide sequence ID" value="NZ_WXEW01000004.1"/>
</dbReference>
<sequence>MLPEHDLTSDLAATLARLTEEVGREHERAAHREQIIDRLHAENQELRHGLLQEALTPVRNGLYRLHDTVTREAARLDPGHSRALLEAIAEEVAEVLARTGADRIEVAEGDAYDPALHRPAGTAEGPPNTVVSVVSEGFRSGERVLRKAGVVIGKEEID</sequence>